<gene>
    <name evidence="1" type="ORF">CLV25_106166</name>
</gene>
<dbReference type="RefSeq" id="WP_165877026.1">
    <property type="nucleotide sequence ID" value="NZ_SLWB01000006.1"/>
</dbReference>
<proteinExistence type="predicted"/>
<evidence type="ECO:0000313" key="1">
    <source>
        <dbReference type="EMBL" id="TCN68584.1"/>
    </source>
</evidence>
<name>A0A4R2EPS7_9BACT</name>
<comment type="caution">
    <text evidence="1">The sequence shown here is derived from an EMBL/GenBank/DDBJ whole genome shotgun (WGS) entry which is preliminary data.</text>
</comment>
<dbReference type="AlphaFoldDB" id="A0A4R2EPS7"/>
<evidence type="ECO:0000313" key="2">
    <source>
        <dbReference type="Proteomes" id="UP000294830"/>
    </source>
</evidence>
<dbReference type="Proteomes" id="UP000294830">
    <property type="component" value="Unassembled WGS sequence"/>
</dbReference>
<organism evidence="1 2">
    <name type="scientific">Acetobacteroides hydrogenigenes</name>
    <dbReference type="NCBI Taxonomy" id="979970"/>
    <lineage>
        <taxon>Bacteria</taxon>
        <taxon>Pseudomonadati</taxon>
        <taxon>Bacteroidota</taxon>
        <taxon>Bacteroidia</taxon>
        <taxon>Bacteroidales</taxon>
        <taxon>Rikenellaceae</taxon>
        <taxon>Acetobacteroides</taxon>
    </lineage>
</organism>
<keyword evidence="2" id="KW-1185">Reference proteome</keyword>
<protein>
    <submittedName>
        <fullName evidence="1">Uncharacterized protein</fullName>
    </submittedName>
</protein>
<sequence>MLMAFLLVAISSINFVGSLDYFTLATILVKNRRNVFFIVSEIADSESKKVAKAAFNAFV</sequence>
<dbReference type="EMBL" id="SLWB01000006">
    <property type="protein sequence ID" value="TCN68584.1"/>
    <property type="molecule type" value="Genomic_DNA"/>
</dbReference>
<reference evidence="1 2" key="1">
    <citation type="submission" date="2019-03" db="EMBL/GenBank/DDBJ databases">
        <title>Genomic Encyclopedia of Archaeal and Bacterial Type Strains, Phase II (KMG-II): from individual species to whole genera.</title>
        <authorList>
            <person name="Goeker M."/>
        </authorList>
    </citation>
    <scope>NUCLEOTIDE SEQUENCE [LARGE SCALE GENOMIC DNA]</scope>
    <source>
        <strain evidence="1 2">RL-C</strain>
    </source>
</reference>
<accession>A0A4R2EPS7</accession>